<organism evidence="6 7">
    <name type="scientific">Streptomyces rapamycinicus (strain ATCC 29253 / DSM 41530 / NRRL 5491 / AYB-994)</name>
    <name type="common">Streptomyces hygroscopicus (strain ATCC 29253)</name>
    <dbReference type="NCBI Taxonomy" id="1343740"/>
    <lineage>
        <taxon>Bacteria</taxon>
        <taxon>Bacillati</taxon>
        <taxon>Actinomycetota</taxon>
        <taxon>Actinomycetes</taxon>
        <taxon>Kitasatosporales</taxon>
        <taxon>Streptomycetaceae</taxon>
        <taxon>Streptomyces</taxon>
        <taxon>Streptomyces violaceusniger group</taxon>
    </lineage>
</organism>
<dbReference type="InterPro" id="IPR010982">
    <property type="entry name" value="Lambda_DNA-bd_dom_sf"/>
</dbReference>
<dbReference type="InterPro" id="IPR046335">
    <property type="entry name" value="LacI/GalR-like_sensor"/>
</dbReference>
<evidence type="ECO:0000313" key="7">
    <source>
        <dbReference type="Proteomes" id="UP000281594"/>
    </source>
</evidence>
<dbReference type="GO" id="GO:0000976">
    <property type="term" value="F:transcription cis-regulatory region binding"/>
    <property type="evidence" value="ECO:0007669"/>
    <property type="project" value="TreeGrafter"/>
</dbReference>
<feature type="region of interest" description="Disordered" evidence="4">
    <location>
        <begin position="1"/>
        <end position="82"/>
    </location>
</feature>
<dbReference type="GO" id="GO:0003700">
    <property type="term" value="F:DNA-binding transcription factor activity"/>
    <property type="evidence" value="ECO:0007669"/>
    <property type="project" value="TreeGrafter"/>
</dbReference>
<dbReference type="Gene3D" id="1.10.260.40">
    <property type="entry name" value="lambda repressor-like DNA-binding domains"/>
    <property type="match status" value="1"/>
</dbReference>
<dbReference type="InterPro" id="IPR028082">
    <property type="entry name" value="Peripla_BP_I"/>
</dbReference>
<keyword evidence="3" id="KW-0804">Transcription</keyword>
<dbReference type="PROSITE" id="PS50932">
    <property type="entry name" value="HTH_LACI_2"/>
    <property type="match status" value="1"/>
</dbReference>
<accession>A0A3L8RDE3</accession>
<dbReference type="Pfam" id="PF13377">
    <property type="entry name" value="Peripla_BP_3"/>
    <property type="match status" value="1"/>
</dbReference>
<evidence type="ECO:0000259" key="5">
    <source>
        <dbReference type="PROSITE" id="PS50932"/>
    </source>
</evidence>
<dbReference type="SUPFAM" id="SSF47413">
    <property type="entry name" value="lambda repressor-like DNA-binding domains"/>
    <property type="match status" value="1"/>
</dbReference>
<dbReference type="Pfam" id="PF00356">
    <property type="entry name" value="LacI"/>
    <property type="match status" value="1"/>
</dbReference>
<feature type="domain" description="HTH lacI-type" evidence="5">
    <location>
        <begin position="78"/>
        <end position="134"/>
    </location>
</feature>
<dbReference type="SUPFAM" id="SSF53822">
    <property type="entry name" value="Periplasmic binding protein-like I"/>
    <property type="match status" value="1"/>
</dbReference>
<feature type="compositionally biased region" description="Gly residues" evidence="4">
    <location>
        <begin position="32"/>
        <end position="73"/>
    </location>
</feature>
<evidence type="ECO:0000256" key="3">
    <source>
        <dbReference type="ARBA" id="ARBA00023163"/>
    </source>
</evidence>
<evidence type="ECO:0000256" key="1">
    <source>
        <dbReference type="ARBA" id="ARBA00023015"/>
    </source>
</evidence>
<dbReference type="STRING" id="1343740.M271_38550"/>
<dbReference type="CDD" id="cd01392">
    <property type="entry name" value="HTH_LacI"/>
    <property type="match status" value="1"/>
</dbReference>
<evidence type="ECO:0000313" key="6">
    <source>
        <dbReference type="EMBL" id="RLV77715.1"/>
    </source>
</evidence>
<proteinExistence type="predicted"/>
<dbReference type="Gene3D" id="3.40.50.2300">
    <property type="match status" value="2"/>
</dbReference>
<dbReference type="PANTHER" id="PTHR30146:SF138">
    <property type="entry name" value="TRANSCRIPTIONAL REGULATORY PROTEIN"/>
    <property type="match status" value="1"/>
</dbReference>
<evidence type="ECO:0000256" key="2">
    <source>
        <dbReference type="ARBA" id="ARBA00023125"/>
    </source>
</evidence>
<keyword evidence="2" id="KW-0238">DNA-binding</keyword>
<dbReference type="SMART" id="SM00354">
    <property type="entry name" value="HTH_LACI"/>
    <property type="match status" value="1"/>
</dbReference>
<protein>
    <submittedName>
        <fullName evidence="6">LacI family transcription regulator</fullName>
    </submittedName>
</protein>
<dbReference type="InterPro" id="IPR000843">
    <property type="entry name" value="HTH_LacI"/>
</dbReference>
<reference evidence="6 7" key="1">
    <citation type="journal article" date="2018" name="J. Biol. Chem.">
        <title>Discovery of the actinoplanic acid pathway in Streptomyces rapamycinicus reveals a genetically conserved synergism with rapamycin.</title>
        <authorList>
            <person name="Mrak P."/>
            <person name="Krastel P."/>
            <person name="Pivk Lukancic P."/>
            <person name="Tao J."/>
            <person name="Pistorius D."/>
            <person name="Moore C.M."/>
        </authorList>
    </citation>
    <scope>NUCLEOTIDE SEQUENCE [LARGE SCALE GENOMIC DNA]</scope>
    <source>
        <strain evidence="6 7">NRRL 5491</strain>
    </source>
</reference>
<feature type="compositionally biased region" description="Gly residues" evidence="4">
    <location>
        <begin position="13"/>
        <end position="24"/>
    </location>
</feature>
<dbReference type="Proteomes" id="UP000281594">
    <property type="component" value="Unassembled WGS sequence"/>
</dbReference>
<keyword evidence="1" id="KW-0805">Transcription regulation</keyword>
<comment type="caution">
    <text evidence="6">The sequence shown here is derived from an EMBL/GenBank/DDBJ whole genome shotgun (WGS) entry which is preliminary data.</text>
</comment>
<sequence length="408" mass="40923">MVASADRPHTAGGAAGKGSRGTGRTGERARRGGPGDGGAGPGRGTAPGGGATAGGGGAGPGSRGAAPGGGGEAAGRPATSRDVARAAGVSQATVSLVLGEKWPGRVSERTVETVRAAARDLGYRPNLAARSLRLGRTRTVLLVVPALTTEFFARVYTGAERVAADNGFGVVLYPSPEGVGPARDPFDSARASLDGVIASSMAADALVAVRGGGLPLVMLDSDPDDAAAAATVNLDIADGARQVAEHLLGLGHRRVAHLAAAVDSWTFRVRARALAETVDGVPGAALSAEPAGLSVEEGRRAAERVLARPGPRPTALVCDDDILAAGACKAARRLGLRIPDDISVTGFDDLALATAVEPELTTVRLSAEAVGAAGMRALMTLLDGETPQDTVLPVDLLRRGSTAPPPRL</sequence>
<dbReference type="CDD" id="cd06267">
    <property type="entry name" value="PBP1_LacI_sugar_binding-like"/>
    <property type="match status" value="1"/>
</dbReference>
<evidence type="ECO:0000256" key="4">
    <source>
        <dbReference type="SAM" id="MobiDB-lite"/>
    </source>
</evidence>
<dbReference type="AlphaFoldDB" id="A0A3L8RDE3"/>
<gene>
    <name evidence="6" type="ORF">D3C57_105060</name>
</gene>
<dbReference type="PANTHER" id="PTHR30146">
    <property type="entry name" value="LACI-RELATED TRANSCRIPTIONAL REPRESSOR"/>
    <property type="match status" value="1"/>
</dbReference>
<name>A0A3L8RDE3_STRRN</name>
<dbReference type="EMBL" id="QYCY01000001">
    <property type="protein sequence ID" value="RLV77715.1"/>
    <property type="molecule type" value="Genomic_DNA"/>
</dbReference>